<keyword evidence="3" id="KW-1185">Reference proteome</keyword>
<feature type="chain" id="PRO_5015129408" evidence="1">
    <location>
        <begin position="28"/>
        <end position="251"/>
    </location>
</feature>
<evidence type="ECO:0000313" key="2">
    <source>
        <dbReference type="EMBL" id="PSK94877.1"/>
    </source>
</evidence>
<sequence length="251" mass="28754">MTIHRNKSCLKPILFCLLLLCSGSLLQAQSIQGVVTDMEGMPLVAVAISNKTRGQVTMSDADGRYNLAAHKDDNLEFTYLGYYSVSMKMPEEGNVFRRISLKKKLFSLDEVVIGPGWTDYQKDSIERRKTYKFALDRKKEGSVFSPATAIADNFSQKAKQRWRFQKNFAKWENQKFVDTRYGPEEVSELTGLQSDSLAAFMSAYPMPADYARTATDLEIKMWIKYNYRSWMKHPFVPKTDTMSPADTTKKK</sequence>
<protein>
    <submittedName>
        <fullName evidence="2">Carboxypeptidase-like protein</fullName>
    </submittedName>
</protein>
<evidence type="ECO:0000256" key="1">
    <source>
        <dbReference type="SAM" id="SignalP"/>
    </source>
</evidence>
<feature type="signal peptide" evidence="1">
    <location>
        <begin position="1"/>
        <end position="27"/>
    </location>
</feature>
<dbReference type="Proteomes" id="UP000240572">
    <property type="component" value="Unassembled WGS sequence"/>
</dbReference>
<dbReference type="AlphaFoldDB" id="A0A2P8DCG6"/>
<dbReference type="Pfam" id="PF13715">
    <property type="entry name" value="CarbopepD_reg_2"/>
    <property type="match status" value="1"/>
</dbReference>
<keyword evidence="2" id="KW-0645">Protease</keyword>
<proteinExistence type="predicted"/>
<accession>A0A2P8DCG6</accession>
<name>A0A2P8DCG6_9BACT</name>
<reference evidence="2 3" key="1">
    <citation type="submission" date="2018-03" db="EMBL/GenBank/DDBJ databases">
        <title>Genomic Encyclopedia of Type Strains, Phase III (KMG-III): the genomes of soil and plant-associated and newly described type strains.</title>
        <authorList>
            <person name="Whitman W."/>
        </authorList>
    </citation>
    <scope>NUCLEOTIDE SEQUENCE [LARGE SCALE GENOMIC DNA]</scope>
    <source>
        <strain evidence="2 3">CGMCC 1.12700</strain>
    </source>
</reference>
<dbReference type="SUPFAM" id="SSF49464">
    <property type="entry name" value="Carboxypeptidase regulatory domain-like"/>
    <property type="match status" value="1"/>
</dbReference>
<dbReference type="InterPro" id="IPR008969">
    <property type="entry name" value="CarboxyPept-like_regulatory"/>
</dbReference>
<organism evidence="2 3">
    <name type="scientific">Taibaiella chishuiensis</name>
    <dbReference type="NCBI Taxonomy" id="1434707"/>
    <lineage>
        <taxon>Bacteria</taxon>
        <taxon>Pseudomonadati</taxon>
        <taxon>Bacteroidota</taxon>
        <taxon>Chitinophagia</taxon>
        <taxon>Chitinophagales</taxon>
        <taxon>Chitinophagaceae</taxon>
        <taxon>Taibaiella</taxon>
    </lineage>
</organism>
<comment type="caution">
    <text evidence="2">The sequence shown here is derived from an EMBL/GenBank/DDBJ whole genome shotgun (WGS) entry which is preliminary data.</text>
</comment>
<dbReference type="EMBL" id="PYGD01000001">
    <property type="protein sequence ID" value="PSK94877.1"/>
    <property type="molecule type" value="Genomic_DNA"/>
</dbReference>
<keyword evidence="2" id="KW-0378">Hydrolase</keyword>
<dbReference type="GO" id="GO:0004180">
    <property type="term" value="F:carboxypeptidase activity"/>
    <property type="evidence" value="ECO:0007669"/>
    <property type="project" value="UniProtKB-KW"/>
</dbReference>
<keyword evidence="2" id="KW-0121">Carboxypeptidase</keyword>
<keyword evidence="1" id="KW-0732">Signal</keyword>
<gene>
    <name evidence="2" type="ORF">B0I18_1011040</name>
</gene>
<evidence type="ECO:0000313" key="3">
    <source>
        <dbReference type="Proteomes" id="UP000240572"/>
    </source>
</evidence>